<dbReference type="GO" id="GO:0005840">
    <property type="term" value="C:ribosome"/>
    <property type="evidence" value="ECO:0007669"/>
    <property type="project" value="UniProtKB-KW"/>
</dbReference>
<reference evidence="14 15" key="1">
    <citation type="submission" date="2019-06" db="EMBL/GenBank/DDBJ databases">
        <authorList>
            <person name="Meng X."/>
        </authorList>
    </citation>
    <scope>NUCLEOTIDE SEQUENCE [LARGE SCALE GENOMIC DNA]</scope>
    <source>
        <strain evidence="14 15">M625</strain>
    </source>
</reference>
<dbReference type="GO" id="GO:0046872">
    <property type="term" value="F:metal ion binding"/>
    <property type="evidence" value="ECO:0007669"/>
    <property type="project" value="UniProtKB-KW"/>
</dbReference>
<dbReference type="NCBIfam" id="TIGR00768">
    <property type="entry name" value="rimK_fam"/>
    <property type="match status" value="1"/>
</dbReference>
<dbReference type="SUPFAM" id="SSF50630">
    <property type="entry name" value="Acid proteases"/>
    <property type="match status" value="1"/>
</dbReference>
<comment type="caution">
    <text evidence="14">The sequence shown here is derived from an EMBL/GenBank/DDBJ whole genome shotgun (WGS) entry which is preliminary data.</text>
</comment>
<dbReference type="InterPro" id="IPR011761">
    <property type="entry name" value="ATP-grasp"/>
</dbReference>
<evidence type="ECO:0000256" key="9">
    <source>
        <dbReference type="ARBA" id="ARBA00023211"/>
    </source>
</evidence>
<dbReference type="InterPro" id="IPR013815">
    <property type="entry name" value="ATP_grasp_subdomain_1"/>
</dbReference>
<dbReference type="InterPro" id="IPR008503">
    <property type="entry name" value="Asp_endopeptidase"/>
</dbReference>
<evidence type="ECO:0000256" key="10">
    <source>
        <dbReference type="ARBA" id="ARBA00061239"/>
    </source>
</evidence>
<dbReference type="GO" id="GO:0006412">
    <property type="term" value="P:translation"/>
    <property type="evidence" value="ECO:0007669"/>
    <property type="project" value="UniProtKB-KW"/>
</dbReference>
<keyword evidence="8" id="KW-0648">Protein biosynthesis</keyword>
<keyword evidence="4" id="KW-0479">Metal-binding</keyword>
<dbReference type="Pfam" id="PF18030">
    <property type="entry name" value="Rimk_N"/>
    <property type="match status" value="1"/>
</dbReference>
<evidence type="ECO:0000256" key="3">
    <source>
        <dbReference type="ARBA" id="ARBA00022598"/>
    </source>
</evidence>
<dbReference type="PANTHER" id="PTHR21621:SF7">
    <property type="entry name" value="RIBOSOMAL PROTEIN BS6--L-GLUTAMATE LIGASE"/>
    <property type="match status" value="1"/>
</dbReference>
<feature type="domain" description="ATP-grasp" evidence="13">
    <location>
        <begin position="266"/>
        <end position="449"/>
    </location>
</feature>
<dbReference type="GO" id="GO:0005524">
    <property type="term" value="F:ATP binding"/>
    <property type="evidence" value="ECO:0007669"/>
    <property type="project" value="UniProtKB-UniRule"/>
</dbReference>
<comment type="cofactor">
    <cofactor evidence="1">
        <name>Mn(2+)</name>
        <dbReference type="ChEBI" id="CHEBI:29035"/>
    </cofactor>
</comment>
<evidence type="ECO:0000256" key="11">
    <source>
        <dbReference type="ARBA" id="ARBA00072141"/>
    </source>
</evidence>
<dbReference type="GO" id="GO:0005737">
    <property type="term" value="C:cytoplasm"/>
    <property type="evidence" value="ECO:0007669"/>
    <property type="project" value="TreeGrafter"/>
</dbReference>
<dbReference type="Gene3D" id="3.40.50.20">
    <property type="match status" value="1"/>
</dbReference>
<dbReference type="InterPro" id="IPR004666">
    <property type="entry name" value="Rp_bS6_RimK/Lys_biosynth_LsyX"/>
</dbReference>
<dbReference type="InterPro" id="IPR013651">
    <property type="entry name" value="ATP-grasp_RimK-type"/>
</dbReference>
<gene>
    <name evidence="14" type="primary">rimK</name>
    <name evidence="14" type="ORF">FHK87_16295</name>
</gene>
<dbReference type="Proteomes" id="UP000315540">
    <property type="component" value="Unassembled WGS sequence"/>
</dbReference>
<dbReference type="PROSITE" id="PS50975">
    <property type="entry name" value="ATP_GRASP"/>
    <property type="match status" value="1"/>
</dbReference>
<dbReference type="InterPro" id="IPR041107">
    <property type="entry name" value="Rimk_N"/>
</dbReference>
<evidence type="ECO:0000256" key="6">
    <source>
        <dbReference type="ARBA" id="ARBA00022840"/>
    </source>
</evidence>
<dbReference type="EMBL" id="VFWZ01000005">
    <property type="protein sequence ID" value="TPN84492.1"/>
    <property type="molecule type" value="Genomic_DNA"/>
</dbReference>
<dbReference type="GO" id="GO:0018169">
    <property type="term" value="F:ribosomal S6-glutamic acid ligase activity"/>
    <property type="evidence" value="ECO:0007669"/>
    <property type="project" value="TreeGrafter"/>
</dbReference>
<keyword evidence="3 14" id="KW-0436">Ligase</keyword>
<evidence type="ECO:0000256" key="1">
    <source>
        <dbReference type="ARBA" id="ARBA00001936"/>
    </source>
</evidence>
<evidence type="ECO:0000256" key="7">
    <source>
        <dbReference type="ARBA" id="ARBA00022842"/>
    </source>
</evidence>
<comment type="cofactor">
    <cofactor evidence="2">
        <name>Mg(2+)</name>
        <dbReference type="ChEBI" id="CHEBI:18420"/>
    </cofactor>
</comment>
<evidence type="ECO:0000256" key="12">
    <source>
        <dbReference type="PROSITE-ProRule" id="PRU00409"/>
    </source>
</evidence>
<evidence type="ECO:0000256" key="2">
    <source>
        <dbReference type="ARBA" id="ARBA00001946"/>
    </source>
</evidence>
<dbReference type="Gene3D" id="3.30.1490.20">
    <property type="entry name" value="ATP-grasp fold, A domain"/>
    <property type="match status" value="1"/>
</dbReference>
<keyword evidence="15" id="KW-1185">Reference proteome</keyword>
<accession>A0A504J7J2</accession>
<sequence>MKDIKVIGSEEWCIFEEFGIPAIKARIDSGAKTSSIQANNIQLITKGTEEWARFEVNPIQENRSITITCETKIFDKRIVKSSSGISEQRYVVKTPVTVGEDTFDIEMTLANRDTMEFRMLLGREALIDRYMVNPSVAFIQTDFTSEQITKKYKSFIREKTGLKIALLASNPELYSNKRIIESGIARGHEMVFLNVEQSYMKLDATRPEIRYRGGNIIDAFDAIIPRIKPSVTFYACALIRQFDSMGAYCLNSAEAITQSRDKLLATQLFAKHEIQIPITGFAKSPLDTKDLIKMVNGAPLIIKLLESTQGKGVVLAETNKAAESVINAFKSVQTNILVQEFIKEANGQDIRCFVVNGKVVASMQRQAVKGEFRANIHQGGSASKIKITTEERKLAIKAAKILDLPVAGVDIIRSNKGPLLLEVNSSPGLEGIENATGLDIANIMIESIEKKLKFQV</sequence>
<evidence type="ECO:0000256" key="4">
    <source>
        <dbReference type="ARBA" id="ARBA00022723"/>
    </source>
</evidence>
<dbReference type="InterPro" id="IPR021109">
    <property type="entry name" value="Peptidase_aspartic_dom_sf"/>
</dbReference>
<keyword evidence="5 12" id="KW-0547">Nucleotide-binding</keyword>
<dbReference type="OrthoDB" id="3865600at2"/>
<keyword evidence="6 12" id="KW-0067">ATP-binding</keyword>
<dbReference type="Gene3D" id="3.30.470.20">
    <property type="entry name" value="ATP-grasp fold, B domain"/>
    <property type="match status" value="1"/>
</dbReference>
<dbReference type="FunFam" id="3.30.1490.20:FF:000005">
    <property type="entry name" value="Probable alpha-L-glutamate ligase 1"/>
    <property type="match status" value="1"/>
</dbReference>
<dbReference type="AlphaFoldDB" id="A0A504J7J2"/>
<dbReference type="GO" id="GO:0009432">
    <property type="term" value="P:SOS response"/>
    <property type="evidence" value="ECO:0007669"/>
    <property type="project" value="TreeGrafter"/>
</dbReference>
<dbReference type="NCBIfam" id="NF007764">
    <property type="entry name" value="PRK10446.1"/>
    <property type="match status" value="1"/>
</dbReference>
<evidence type="ECO:0000256" key="8">
    <source>
        <dbReference type="ARBA" id="ARBA00022917"/>
    </source>
</evidence>
<evidence type="ECO:0000313" key="14">
    <source>
        <dbReference type="EMBL" id="TPN84492.1"/>
    </source>
</evidence>
<evidence type="ECO:0000313" key="15">
    <source>
        <dbReference type="Proteomes" id="UP000315540"/>
    </source>
</evidence>
<dbReference type="Pfam" id="PF08443">
    <property type="entry name" value="RimK"/>
    <property type="match status" value="1"/>
</dbReference>
<dbReference type="FunFam" id="3.30.470.20:FF:000058">
    <property type="entry name" value="Alpha-aminoadipate--LysW ligase LysX protein"/>
    <property type="match status" value="1"/>
</dbReference>
<dbReference type="Pfam" id="PF05618">
    <property type="entry name" value="Zn_protease"/>
    <property type="match status" value="1"/>
</dbReference>
<dbReference type="PANTHER" id="PTHR21621">
    <property type="entry name" value="RIBOSOMAL PROTEIN S6 MODIFICATION PROTEIN"/>
    <property type="match status" value="1"/>
</dbReference>
<organism evidence="14 15">
    <name type="scientific">Aquimarina algicola</name>
    <dbReference type="NCBI Taxonomy" id="2589995"/>
    <lineage>
        <taxon>Bacteria</taxon>
        <taxon>Pseudomonadati</taxon>
        <taxon>Bacteroidota</taxon>
        <taxon>Flavobacteriia</taxon>
        <taxon>Flavobacteriales</taxon>
        <taxon>Flavobacteriaceae</taxon>
        <taxon>Aquimarina</taxon>
    </lineage>
</organism>
<evidence type="ECO:0000256" key="5">
    <source>
        <dbReference type="ARBA" id="ARBA00022741"/>
    </source>
</evidence>
<proteinExistence type="inferred from homology"/>
<keyword evidence="14" id="KW-0689">Ribosomal protein</keyword>
<evidence type="ECO:0000259" key="13">
    <source>
        <dbReference type="PROSITE" id="PS50975"/>
    </source>
</evidence>
<protein>
    <recommendedName>
        <fullName evidence="11">Probable alpha-L-glutamate ligase</fullName>
    </recommendedName>
</protein>
<keyword evidence="14" id="KW-0687">Ribonucleoprotein</keyword>
<name>A0A504J7J2_9FLAO</name>
<dbReference type="RefSeq" id="WP_140594827.1">
    <property type="nucleotide sequence ID" value="NZ_VFWZ01000005.1"/>
</dbReference>
<keyword evidence="9" id="KW-0464">Manganese</keyword>
<dbReference type="SUPFAM" id="SSF56059">
    <property type="entry name" value="Glutathione synthetase ATP-binding domain-like"/>
    <property type="match status" value="1"/>
</dbReference>
<keyword evidence="7" id="KW-0460">Magnesium</keyword>
<dbReference type="Gene3D" id="2.40.70.10">
    <property type="entry name" value="Acid Proteases"/>
    <property type="match status" value="1"/>
</dbReference>
<comment type="similarity">
    <text evidence="10">In the C-terminal section; belongs to the RimK family.</text>
</comment>